<evidence type="ECO:0000313" key="3">
    <source>
        <dbReference type="Proteomes" id="UP000277871"/>
    </source>
</evidence>
<sequence length="166" mass="18071">MSAFIPSHDPPTWWERALTHPIIWVAAWSVIAGALLGLSPFFPAYTPSPSLGRLPGWTAALLAATLAGGGGAAVVGLLNDWQNRSRAWNVEQAGWILIAAGWASYAFVVVQNFPHSQFSWGQGVMFVAMAATRVIALHLMARRTRAKLREIRAAATSEQEVITRHE</sequence>
<organism evidence="2 3">
    <name type="scientific">Kocuria tytonicola</name>
    <dbReference type="NCBI Taxonomy" id="2055946"/>
    <lineage>
        <taxon>Bacteria</taxon>
        <taxon>Bacillati</taxon>
        <taxon>Actinomycetota</taxon>
        <taxon>Actinomycetes</taxon>
        <taxon>Micrococcales</taxon>
        <taxon>Micrococcaceae</taxon>
        <taxon>Kocuria</taxon>
    </lineage>
</organism>
<keyword evidence="3" id="KW-1185">Reference proteome</keyword>
<dbReference type="RefSeq" id="WP_121864540.1">
    <property type="nucleotide sequence ID" value="NZ_RDEX01000001.1"/>
</dbReference>
<keyword evidence="1" id="KW-1133">Transmembrane helix</keyword>
<protein>
    <submittedName>
        <fullName evidence="2">Uncharacterized protein</fullName>
    </submittedName>
</protein>
<feature type="transmembrane region" description="Helical" evidence="1">
    <location>
        <begin position="57"/>
        <end position="81"/>
    </location>
</feature>
<name>A0A3L9L9C9_9MICC</name>
<feature type="transmembrane region" description="Helical" evidence="1">
    <location>
        <begin position="119"/>
        <end position="141"/>
    </location>
</feature>
<feature type="transmembrane region" description="Helical" evidence="1">
    <location>
        <begin position="21"/>
        <end position="45"/>
    </location>
</feature>
<gene>
    <name evidence="2" type="ORF">EAE32_06600</name>
</gene>
<evidence type="ECO:0000256" key="1">
    <source>
        <dbReference type="SAM" id="Phobius"/>
    </source>
</evidence>
<keyword evidence="1" id="KW-0812">Transmembrane</keyword>
<proteinExistence type="predicted"/>
<dbReference type="EMBL" id="RDEX01000001">
    <property type="protein sequence ID" value="RLY94804.1"/>
    <property type="molecule type" value="Genomic_DNA"/>
</dbReference>
<feature type="transmembrane region" description="Helical" evidence="1">
    <location>
        <begin position="93"/>
        <end position="113"/>
    </location>
</feature>
<evidence type="ECO:0000313" key="2">
    <source>
        <dbReference type="EMBL" id="RLY94804.1"/>
    </source>
</evidence>
<dbReference type="AlphaFoldDB" id="A0A3L9L9C9"/>
<comment type="caution">
    <text evidence="2">The sequence shown here is derived from an EMBL/GenBank/DDBJ whole genome shotgun (WGS) entry which is preliminary data.</text>
</comment>
<keyword evidence="1" id="KW-0472">Membrane</keyword>
<reference evidence="2 3" key="1">
    <citation type="submission" date="2018-10" db="EMBL/GenBank/DDBJ databases">
        <title>Kocuria tytonicola, new bacteria from the preen glands of American barn owls (Tyto furcata).</title>
        <authorList>
            <person name="Braun M.S."/>
            <person name="Wang E."/>
            <person name="Zimmermann S."/>
            <person name="Boutin S."/>
            <person name="Wagner H."/>
            <person name="Wink M."/>
        </authorList>
    </citation>
    <scope>NUCLEOTIDE SEQUENCE [LARGE SCALE GENOMIC DNA]</scope>
    <source>
        <strain evidence="2 3">473</strain>
    </source>
</reference>
<accession>A0A3L9L9C9</accession>
<dbReference type="Proteomes" id="UP000277871">
    <property type="component" value="Unassembled WGS sequence"/>
</dbReference>